<dbReference type="RefSeq" id="XP_073764684.1">
    <property type="nucleotide sequence ID" value="XM_073908583.1"/>
</dbReference>
<proteinExistence type="predicted"/>
<accession>A0AC58G4M4</accession>
<gene>
    <name evidence="2" type="primary">sema4bb</name>
</gene>
<sequence length="861" mass="95660">MATKCKVQWKISMENTDSVWLLFWSIWIVLAGVLQSTMASEDDVTARISFTYNAEGRSVSGFSVNGVYNYSALLLSPDENKIYVGARENIFSLSLDNISVTHLQKTLTWSTPETKRGECIFKGKDPQTDCFNYIKILLRLNSTHLFVCGTYAFSPICTYINISSFSLEADEKGEPIMEDGRGRCPFNPEYRSTAITVDGELYTATVSNFQGNEPSIYRSLGSGTPLKTENSLNWLQDPAFVGSAHITGSDSERNDDQIYFFFSETGKEFDFFDNTIVSRIARVCKEDQGGERVLQKKWTTFLKAQLLCSLPDDGFPFNIIQDVYVLPAKRKKNTLLYAVFASQWSKGLAGSSAVCVFSMDQVDRAFTGRYKEVNRETQQWYTYTQSVPEPRPGMCITNASRQLGIDSSLDMPDKVLNFVKDHFLMDRPVRSQPVLFTHTVHYTQIAVHHVKGLHRAYDVMFIGTADGCLQKAVNVAGMMHIIEEIQLFSEQQPVQQIELDSAKGLLFVSSHSGIVQLPVANCSFHNNCGECVLARDPYCAWTGTHCTDVTLVPPQNQWLQDIEEADTSKCNSTMLRVDSGSSGLNGDTVDSSAAVSPRSFPNSQTSDCELIIIPANTLQLLPCNLRSNHAHRKWLYKPNVSHFLFPSADGGLVVSGRAGSDEVFSCWSEERGFWQLLANYCVKAEPLSETTTKIGRKEAPFLIQSIASDILSEESEAHSAQHRIKTYGTELAVVCVLLAVCVLSFGLSVVYRHRGRMKEVLRGGEQAGGAQKSTVHPGESLPLNAGAPPTSPSEHKSYQTLEENCSYIIAPAETNAPQKSEETQILKPTPQNGYKESHVEVSDISPRPRVRLGSEIRDSVV</sequence>
<evidence type="ECO:0000313" key="2">
    <source>
        <dbReference type="RefSeq" id="XP_073764684.1"/>
    </source>
</evidence>
<evidence type="ECO:0000313" key="1">
    <source>
        <dbReference type="Proteomes" id="UP000000437"/>
    </source>
</evidence>
<protein>
    <submittedName>
        <fullName evidence="2">Semaphorin-4B isoform X1</fullName>
    </submittedName>
</protein>
<keyword evidence="1" id="KW-1185">Reference proteome</keyword>
<organism evidence="1 2">
    <name type="scientific">Danio rerio</name>
    <name type="common">Zebrafish</name>
    <name type="synonym">Brachydanio rerio</name>
    <dbReference type="NCBI Taxonomy" id="7955"/>
    <lineage>
        <taxon>Eukaryota</taxon>
        <taxon>Metazoa</taxon>
        <taxon>Chordata</taxon>
        <taxon>Craniata</taxon>
        <taxon>Vertebrata</taxon>
        <taxon>Euteleostomi</taxon>
        <taxon>Actinopterygii</taxon>
        <taxon>Neopterygii</taxon>
        <taxon>Teleostei</taxon>
        <taxon>Ostariophysi</taxon>
        <taxon>Cypriniformes</taxon>
        <taxon>Danionidae</taxon>
        <taxon>Danioninae</taxon>
        <taxon>Danio</taxon>
    </lineage>
</organism>
<name>A0AC58G4M4_DANRE</name>
<reference evidence="2" key="1">
    <citation type="submission" date="2025-08" db="UniProtKB">
        <authorList>
            <consortium name="RefSeq"/>
        </authorList>
    </citation>
    <scope>IDENTIFICATION</scope>
    <source>
        <strain evidence="2">Tuebingen</strain>
        <tissue evidence="2">Fibroblasts and whole tissue</tissue>
    </source>
</reference>
<dbReference type="Proteomes" id="UP000000437">
    <property type="component" value="Chromosome 7"/>
</dbReference>